<sequence length="104" mass="11117">MKYVNSTDSVTSCSRHSAIKNGGRVNDSMSDLDSSDLLEKAIEFLEHRKGAETEVDAADTTLPTTINASTTAVTTTASGGSTSSGNQNWKLGLLSRLHLSRPRF</sequence>
<gene>
    <name evidence="1" type="ORF">L2E82_36229</name>
</gene>
<proteinExistence type="predicted"/>
<accession>A0ACB9BR33</accession>
<evidence type="ECO:0000313" key="2">
    <source>
        <dbReference type="Proteomes" id="UP001055811"/>
    </source>
</evidence>
<comment type="caution">
    <text evidence="1">The sequence shown here is derived from an EMBL/GenBank/DDBJ whole genome shotgun (WGS) entry which is preliminary data.</text>
</comment>
<reference evidence="2" key="1">
    <citation type="journal article" date="2022" name="Mol. Ecol. Resour.">
        <title>The genomes of chicory, endive, great burdock and yacon provide insights into Asteraceae palaeo-polyploidization history and plant inulin production.</title>
        <authorList>
            <person name="Fan W."/>
            <person name="Wang S."/>
            <person name="Wang H."/>
            <person name="Wang A."/>
            <person name="Jiang F."/>
            <person name="Liu H."/>
            <person name="Zhao H."/>
            <person name="Xu D."/>
            <person name="Zhang Y."/>
        </authorList>
    </citation>
    <scope>NUCLEOTIDE SEQUENCE [LARGE SCALE GENOMIC DNA]</scope>
    <source>
        <strain evidence="2">cv. Punajuju</strain>
    </source>
</reference>
<evidence type="ECO:0000313" key="1">
    <source>
        <dbReference type="EMBL" id="KAI3724452.1"/>
    </source>
</evidence>
<keyword evidence="2" id="KW-1185">Reference proteome</keyword>
<dbReference type="Proteomes" id="UP001055811">
    <property type="component" value="Linkage Group LG06"/>
</dbReference>
<organism evidence="1 2">
    <name type="scientific">Cichorium intybus</name>
    <name type="common">Chicory</name>
    <dbReference type="NCBI Taxonomy" id="13427"/>
    <lineage>
        <taxon>Eukaryota</taxon>
        <taxon>Viridiplantae</taxon>
        <taxon>Streptophyta</taxon>
        <taxon>Embryophyta</taxon>
        <taxon>Tracheophyta</taxon>
        <taxon>Spermatophyta</taxon>
        <taxon>Magnoliopsida</taxon>
        <taxon>eudicotyledons</taxon>
        <taxon>Gunneridae</taxon>
        <taxon>Pentapetalae</taxon>
        <taxon>asterids</taxon>
        <taxon>campanulids</taxon>
        <taxon>Asterales</taxon>
        <taxon>Asteraceae</taxon>
        <taxon>Cichorioideae</taxon>
        <taxon>Cichorieae</taxon>
        <taxon>Cichoriinae</taxon>
        <taxon>Cichorium</taxon>
    </lineage>
</organism>
<name>A0ACB9BR33_CICIN</name>
<protein>
    <submittedName>
        <fullName evidence="1">Uncharacterized protein</fullName>
    </submittedName>
</protein>
<reference evidence="1 2" key="2">
    <citation type="journal article" date="2022" name="Mol. Ecol. Resour.">
        <title>The genomes of chicory, endive, great burdock and yacon provide insights into Asteraceae paleo-polyploidization history and plant inulin production.</title>
        <authorList>
            <person name="Fan W."/>
            <person name="Wang S."/>
            <person name="Wang H."/>
            <person name="Wang A."/>
            <person name="Jiang F."/>
            <person name="Liu H."/>
            <person name="Zhao H."/>
            <person name="Xu D."/>
            <person name="Zhang Y."/>
        </authorList>
    </citation>
    <scope>NUCLEOTIDE SEQUENCE [LARGE SCALE GENOMIC DNA]</scope>
    <source>
        <strain evidence="2">cv. Punajuju</strain>
        <tissue evidence="1">Leaves</tissue>
    </source>
</reference>
<dbReference type="EMBL" id="CM042014">
    <property type="protein sequence ID" value="KAI3724452.1"/>
    <property type="molecule type" value="Genomic_DNA"/>
</dbReference>